<keyword evidence="4 6" id="KW-0472">Membrane</keyword>
<feature type="domain" description="Rhodopsin" evidence="7">
    <location>
        <begin position="1"/>
        <end position="73"/>
    </location>
</feature>
<gene>
    <name evidence="8" type="ORF">B0T18DRAFT_327098</name>
</gene>
<dbReference type="GO" id="GO:0016020">
    <property type="term" value="C:membrane"/>
    <property type="evidence" value="ECO:0007669"/>
    <property type="project" value="UniProtKB-SubCell"/>
</dbReference>
<sequence length="84" mass="9492">CSPIKKNWRPKVEGTCWDPRVKVFLPRSVTAVYSGIVDLVLAFLPWKIIWCLPFRKRDKFGLVALMSLGVLYISLPSFLPAVSG</sequence>
<evidence type="ECO:0000256" key="1">
    <source>
        <dbReference type="ARBA" id="ARBA00004141"/>
    </source>
</evidence>
<evidence type="ECO:0000313" key="9">
    <source>
        <dbReference type="Proteomes" id="UP001172155"/>
    </source>
</evidence>
<evidence type="ECO:0000256" key="6">
    <source>
        <dbReference type="SAM" id="Phobius"/>
    </source>
</evidence>
<dbReference type="Proteomes" id="UP001172155">
    <property type="component" value="Unassembled WGS sequence"/>
</dbReference>
<evidence type="ECO:0000256" key="5">
    <source>
        <dbReference type="ARBA" id="ARBA00038359"/>
    </source>
</evidence>
<dbReference type="EMBL" id="JAUKUD010000004">
    <property type="protein sequence ID" value="KAK0745585.1"/>
    <property type="molecule type" value="Genomic_DNA"/>
</dbReference>
<dbReference type="Pfam" id="PF20684">
    <property type="entry name" value="Fung_rhodopsin"/>
    <property type="match status" value="1"/>
</dbReference>
<accession>A0AA40EU33</accession>
<comment type="caution">
    <text evidence="8">The sequence shown here is derived from an EMBL/GenBank/DDBJ whole genome shotgun (WGS) entry which is preliminary data.</text>
</comment>
<proteinExistence type="inferred from homology"/>
<dbReference type="PANTHER" id="PTHR33048:SF42">
    <property type="entry name" value="INTEGRAL MEMBRANE PROTEIN"/>
    <property type="match status" value="1"/>
</dbReference>
<keyword evidence="3 6" id="KW-1133">Transmembrane helix</keyword>
<organism evidence="8 9">
    <name type="scientific">Schizothecium vesticola</name>
    <dbReference type="NCBI Taxonomy" id="314040"/>
    <lineage>
        <taxon>Eukaryota</taxon>
        <taxon>Fungi</taxon>
        <taxon>Dikarya</taxon>
        <taxon>Ascomycota</taxon>
        <taxon>Pezizomycotina</taxon>
        <taxon>Sordariomycetes</taxon>
        <taxon>Sordariomycetidae</taxon>
        <taxon>Sordariales</taxon>
        <taxon>Schizotheciaceae</taxon>
        <taxon>Schizothecium</taxon>
    </lineage>
</organism>
<comment type="subcellular location">
    <subcellularLocation>
        <location evidence="1">Membrane</location>
        <topology evidence="1">Multi-pass membrane protein</topology>
    </subcellularLocation>
</comment>
<feature type="transmembrane region" description="Helical" evidence="6">
    <location>
        <begin position="62"/>
        <end position="82"/>
    </location>
</feature>
<evidence type="ECO:0000313" key="8">
    <source>
        <dbReference type="EMBL" id="KAK0745585.1"/>
    </source>
</evidence>
<reference evidence="8" key="1">
    <citation type="submission" date="2023-06" db="EMBL/GenBank/DDBJ databases">
        <title>Genome-scale phylogeny and comparative genomics of the fungal order Sordariales.</title>
        <authorList>
            <consortium name="Lawrence Berkeley National Laboratory"/>
            <person name="Hensen N."/>
            <person name="Bonometti L."/>
            <person name="Westerberg I."/>
            <person name="Brannstrom I.O."/>
            <person name="Guillou S."/>
            <person name="Cros-Aarteil S."/>
            <person name="Calhoun S."/>
            <person name="Haridas S."/>
            <person name="Kuo A."/>
            <person name="Mondo S."/>
            <person name="Pangilinan J."/>
            <person name="Riley R."/>
            <person name="LaButti K."/>
            <person name="Andreopoulos B."/>
            <person name="Lipzen A."/>
            <person name="Chen C."/>
            <person name="Yanf M."/>
            <person name="Daum C."/>
            <person name="Ng V."/>
            <person name="Clum A."/>
            <person name="Steindorff A."/>
            <person name="Ohm R."/>
            <person name="Martin F."/>
            <person name="Silar P."/>
            <person name="Natvig D."/>
            <person name="Lalanne C."/>
            <person name="Gautier V."/>
            <person name="Ament-velasquez S.L."/>
            <person name="Kruys A."/>
            <person name="Hutchinson M.I."/>
            <person name="Powell A.J."/>
            <person name="Barry K."/>
            <person name="Miller A.N."/>
            <person name="Grigoriev I.V."/>
            <person name="Debuchy R."/>
            <person name="Gladieux P."/>
            <person name="Thoren M.H."/>
            <person name="Johannesson H."/>
        </authorList>
    </citation>
    <scope>NUCLEOTIDE SEQUENCE</scope>
    <source>
        <strain evidence="8">SMH3187-1</strain>
    </source>
</reference>
<evidence type="ECO:0000259" key="7">
    <source>
        <dbReference type="Pfam" id="PF20684"/>
    </source>
</evidence>
<dbReference type="InterPro" id="IPR052337">
    <property type="entry name" value="SAT4-like"/>
</dbReference>
<evidence type="ECO:0000256" key="2">
    <source>
        <dbReference type="ARBA" id="ARBA00022692"/>
    </source>
</evidence>
<evidence type="ECO:0000256" key="3">
    <source>
        <dbReference type="ARBA" id="ARBA00022989"/>
    </source>
</evidence>
<evidence type="ECO:0000256" key="4">
    <source>
        <dbReference type="ARBA" id="ARBA00023136"/>
    </source>
</evidence>
<feature type="transmembrane region" description="Helical" evidence="6">
    <location>
        <begin position="31"/>
        <end position="50"/>
    </location>
</feature>
<comment type="similarity">
    <text evidence="5">Belongs to the SAT4 family.</text>
</comment>
<keyword evidence="9" id="KW-1185">Reference proteome</keyword>
<dbReference type="AlphaFoldDB" id="A0AA40EU33"/>
<protein>
    <recommendedName>
        <fullName evidence="7">Rhodopsin domain-containing protein</fullName>
    </recommendedName>
</protein>
<keyword evidence="2 6" id="KW-0812">Transmembrane</keyword>
<dbReference type="InterPro" id="IPR049326">
    <property type="entry name" value="Rhodopsin_dom_fungi"/>
</dbReference>
<feature type="non-terminal residue" evidence="8">
    <location>
        <position position="1"/>
    </location>
</feature>
<name>A0AA40EU33_9PEZI</name>
<dbReference type="PANTHER" id="PTHR33048">
    <property type="entry name" value="PTH11-LIKE INTEGRAL MEMBRANE PROTEIN (AFU_ORTHOLOGUE AFUA_5G11245)"/>
    <property type="match status" value="1"/>
</dbReference>